<dbReference type="InterPro" id="IPR016187">
    <property type="entry name" value="CTDL_fold"/>
</dbReference>
<feature type="region of interest" description="Disordered" evidence="1">
    <location>
        <begin position="1"/>
        <end position="27"/>
    </location>
</feature>
<dbReference type="Gene3D" id="3.10.100.10">
    <property type="entry name" value="Mannose-Binding Protein A, subunit A"/>
    <property type="match status" value="1"/>
</dbReference>
<dbReference type="AlphaFoldDB" id="A0AAW0TXA8"/>
<proteinExistence type="predicted"/>
<dbReference type="SMART" id="SM00034">
    <property type="entry name" value="CLECT"/>
    <property type="match status" value="1"/>
</dbReference>
<feature type="compositionally biased region" description="Basic and acidic residues" evidence="1">
    <location>
        <begin position="299"/>
        <end position="312"/>
    </location>
</feature>
<evidence type="ECO:0000313" key="4">
    <source>
        <dbReference type="Proteomes" id="UP001487740"/>
    </source>
</evidence>
<dbReference type="SUPFAM" id="SSF56436">
    <property type="entry name" value="C-type lectin-like"/>
    <property type="match status" value="2"/>
</dbReference>
<name>A0AAW0TXA8_SCYPA</name>
<accession>A0AAW0TXA8</accession>
<feature type="domain" description="C-type lectin" evidence="2">
    <location>
        <begin position="129"/>
        <end position="265"/>
    </location>
</feature>
<dbReference type="PANTHER" id="PTHR21407">
    <property type="entry name" value="RE43931P-RELATED"/>
    <property type="match status" value="1"/>
</dbReference>
<dbReference type="InterPro" id="IPR001304">
    <property type="entry name" value="C-type_lectin-like"/>
</dbReference>
<dbReference type="CDD" id="cd00037">
    <property type="entry name" value="CLECT"/>
    <property type="match status" value="2"/>
</dbReference>
<dbReference type="PROSITE" id="PS50041">
    <property type="entry name" value="C_TYPE_LECTIN_2"/>
    <property type="match status" value="1"/>
</dbReference>
<dbReference type="InterPro" id="IPR016186">
    <property type="entry name" value="C-type_lectin-like/link_sf"/>
</dbReference>
<dbReference type="EMBL" id="JARAKH010000022">
    <property type="protein sequence ID" value="KAK8392413.1"/>
    <property type="molecule type" value="Genomic_DNA"/>
</dbReference>
<dbReference type="PANTHER" id="PTHR21407:SF5">
    <property type="entry name" value="HL04814P"/>
    <property type="match status" value="1"/>
</dbReference>
<gene>
    <name evidence="3" type="ORF">O3P69_014646</name>
</gene>
<evidence type="ECO:0000259" key="2">
    <source>
        <dbReference type="PROSITE" id="PS50041"/>
    </source>
</evidence>
<reference evidence="3 4" key="1">
    <citation type="submission" date="2023-03" db="EMBL/GenBank/DDBJ databases">
        <title>High-quality genome of Scylla paramamosain provides insights in environmental adaptation.</title>
        <authorList>
            <person name="Zhang L."/>
        </authorList>
    </citation>
    <scope>NUCLEOTIDE SEQUENCE [LARGE SCALE GENOMIC DNA]</scope>
    <source>
        <strain evidence="3">LZ_2023a</strain>
        <tissue evidence="3">Muscle</tissue>
    </source>
</reference>
<keyword evidence="4" id="KW-1185">Reference proteome</keyword>
<organism evidence="3 4">
    <name type="scientific">Scylla paramamosain</name>
    <name type="common">Mud crab</name>
    <dbReference type="NCBI Taxonomy" id="85552"/>
    <lineage>
        <taxon>Eukaryota</taxon>
        <taxon>Metazoa</taxon>
        <taxon>Ecdysozoa</taxon>
        <taxon>Arthropoda</taxon>
        <taxon>Crustacea</taxon>
        <taxon>Multicrustacea</taxon>
        <taxon>Malacostraca</taxon>
        <taxon>Eumalacostraca</taxon>
        <taxon>Eucarida</taxon>
        <taxon>Decapoda</taxon>
        <taxon>Pleocyemata</taxon>
        <taxon>Brachyura</taxon>
        <taxon>Eubrachyura</taxon>
        <taxon>Portunoidea</taxon>
        <taxon>Portunidae</taxon>
        <taxon>Portuninae</taxon>
        <taxon>Scylla</taxon>
    </lineage>
</organism>
<comment type="caution">
    <text evidence="3">The sequence shown here is derived from an EMBL/GenBank/DDBJ whole genome shotgun (WGS) entry which is preliminary data.</text>
</comment>
<dbReference type="Proteomes" id="UP001487740">
    <property type="component" value="Unassembled WGS sequence"/>
</dbReference>
<evidence type="ECO:0000313" key="3">
    <source>
        <dbReference type="EMBL" id="KAK8392413.1"/>
    </source>
</evidence>
<sequence length="565" mass="61828">MTEEEKENKDGDSVLVTPSHCGGERGETGREMKVAVILLSCLAFATSSRRPYPSRYPGSGGGIHGGGSPIVFPDEIKGSGGGGHIHPQPGVGGGVVGGGSFFPPPVGHGGEPLVTKLCPRTSSLIHDSFLGHNYHFSWCADGGQRYIWQGARDYCTGLGRGWYPVAIDTAEEDRYIINIVGTHQSPWIWTGGNRLDNNKFIWKWLDGRPLTYFNWGQTGSQNLPQPDNAENNNEQCLALLNQFYPGDLITFHDIGCHHTKPTICEYSDDVQVPAPQRPVAGRGVCRPGPIRRRQSRGGPARDGEKAEFAEPSKRKHITKVSEKAEFAEPSKRKHIIKMLWCVVVVMAAVVAASQGQFTYNDAAPSPPRSFVITDPASAQQPAVVVQPPTFGGLSFVPPPQPSLVSVTQPGSPQLGLSQGLLPPLPTSCPSTSSLVHAAYHGSLYHFSWCYYQPYQRFTHQQAADYCGSLNHFGQPYHFQVLRIDDSTEISFIHYLLSYYAQAAVWTIDTTATAPYSLRRFINRSGVHHTGHDCLSVEASLLALHSIWVHENACSDAKLVVCEARY</sequence>
<protein>
    <recommendedName>
        <fullName evidence="2">C-type lectin domain-containing protein</fullName>
    </recommendedName>
</protein>
<evidence type="ECO:0000256" key="1">
    <source>
        <dbReference type="SAM" id="MobiDB-lite"/>
    </source>
</evidence>
<feature type="region of interest" description="Disordered" evidence="1">
    <location>
        <begin position="277"/>
        <end position="314"/>
    </location>
</feature>
<dbReference type="Pfam" id="PF00059">
    <property type="entry name" value="Lectin_C"/>
    <property type="match status" value="1"/>
</dbReference>
<feature type="compositionally biased region" description="Basic and acidic residues" evidence="1">
    <location>
        <begin position="1"/>
        <end position="12"/>
    </location>
</feature>